<evidence type="ECO:0000313" key="16">
    <source>
        <dbReference type="WBParaSite" id="TASK_0000966201-mRNA-1"/>
    </source>
</evidence>
<protein>
    <recommendedName>
        <fullName evidence="3 13">Galactosylgalactosylxylosylprotein 3-beta-glucuronosyltransferase</fullName>
        <ecNumber evidence="3 13">2.4.1.135</ecNumber>
    </recommendedName>
</protein>
<evidence type="ECO:0000256" key="2">
    <source>
        <dbReference type="ARBA" id="ARBA00007706"/>
    </source>
</evidence>
<evidence type="ECO:0000313" key="15">
    <source>
        <dbReference type="Proteomes" id="UP000282613"/>
    </source>
</evidence>
<evidence type="ECO:0000256" key="10">
    <source>
        <dbReference type="ARBA" id="ARBA00047979"/>
    </source>
</evidence>
<dbReference type="WBParaSite" id="TASK_0000966201-mRNA-1">
    <property type="protein sequence ID" value="TASK_0000966201-mRNA-1"/>
    <property type="gene ID" value="TASK_0000966201"/>
</dbReference>
<organism evidence="16">
    <name type="scientific">Taenia asiatica</name>
    <name type="common">Asian tapeworm</name>
    <dbReference type="NCBI Taxonomy" id="60517"/>
    <lineage>
        <taxon>Eukaryota</taxon>
        <taxon>Metazoa</taxon>
        <taxon>Spiralia</taxon>
        <taxon>Lophotrochozoa</taxon>
        <taxon>Platyhelminthes</taxon>
        <taxon>Cestoda</taxon>
        <taxon>Eucestoda</taxon>
        <taxon>Cyclophyllidea</taxon>
        <taxon>Taeniidae</taxon>
        <taxon>Taenia</taxon>
    </lineage>
</organism>
<comment type="subcellular location">
    <subcellularLocation>
        <location evidence="13">Golgi apparatus membrane</location>
        <topology evidence="13">Single-pass type II membrane protein</topology>
    </subcellularLocation>
    <subcellularLocation>
        <location evidence="1">Membrane</location>
        <topology evidence="1">Single-pass type II membrane protein</topology>
    </subcellularLocation>
</comment>
<dbReference type="EC" id="2.4.1.135" evidence="3 13"/>
<dbReference type="UniPathway" id="UPA00378"/>
<keyword evidence="5" id="KW-0812">Transmembrane</keyword>
<reference evidence="16" key="1">
    <citation type="submission" date="2017-02" db="UniProtKB">
        <authorList>
            <consortium name="WormBaseParasite"/>
        </authorList>
    </citation>
    <scope>IDENTIFICATION</scope>
</reference>
<evidence type="ECO:0000256" key="13">
    <source>
        <dbReference type="RuleBase" id="RU363127"/>
    </source>
</evidence>
<keyword evidence="13" id="KW-0333">Golgi apparatus</keyword>
<evidence type="ECO:0000256" key="11">
    <source>
        <dbReference type="PIRSR" id="PIRSR605027-1"/>
    </source>
</evidence>
<dbReference type="Pfam" id="PF03360">
    <property type="entry name" value="Glyco_transf_43"/>
    <property type="match status" value="1"/>
</dbReference>
<dbReference type="GO" id="GO:0000139">
    <property type="term" value="C:Golgi membrane"/>
    <property type="evidence" value="ECO:0007669"/>
    <property type="project" value="UniProtKB-SubCell"/>
</dbReference>
<keyword evidence="9" id="KW-0325">Glycoprotein</keyword>
<dbReference type="InterPro" id="IPR029044">
    <property type="entry name" value="Nucleotide-diphossugar_trans"/>
</dbReference>
<dbReference type="SUPFAM" id="SSF53448">
    <property type="entry name" value="Nucleotide-diphospho-sugar transferases"/>
    <property type="match status" value="1"/>
</dbReference>
<evidence type="ECO:0000256" key="1">
    <source>
        <dbReference type="ARBA" id="ARBA00004606"/>
    </source>
</evidence>
<evidence type="ECO:0000256" key="5">
    <source>
        <dbReference type="ARBA" id="ARBA00022692"/>
    </source>
</evidence>
<accession>A0A0R3WFL9</accession>
<dbReference type="PANTHER" id="PTHR10896">
    <property type="entry name" value="GALACTOSYLGALACTOSYLXYLOSYLPROTEIN 3-BETA-GLUCURONOSYLTRANSFERASE BETA-1,3-GLUCURONYLTRANSFERASE"/>
    <property type="match status" value="1"/>
</dbReference>
<dbReference type="InterPro" id="IPR005027">
    <property type="entry name" value="Glyco_trans_43"/>
</dbReference>
<comment type="similarity">
    <text evidence="2 13">Belongs to the glycosyltransferase 43 family.</text>
</comment>
<name>A0A0R3WFL9_TAEAS</name>
<evidence type="ECO:0000313" key="14">
    <source>
        <dbReference type="EMBL" id="VDK44679.1"/>
    </source>
</evidence>
<dbReference type="GO" id="GO:0005975">
    <property type="term" value="P:carbohydrate metabolic process"/>
    <property type="evidence" value="ECO:0007669"/>
    <property type="project" value="TreeGrafter"/>
</dbReference>
<evidence type="ECO:0000256" key="7">
    <source>
        <dbReference type="ARBA" id="ARBA00022989"/>
    </source>
</evidence>
<keyword evidence="4 13" id="KW-0808">Transferase</keyword>
<feature type="active site" description="Proton donor/acceptor" evidence="11">
    <location>
        <position position="77"/>
    </location>
</feature>
<evidence type="ECO:0000256" key="6">
    <source>
        <dbReference type="ARBA" id="ARBA00022968"/>
    </source>
</evidence>
<sequence>MQTLKQGATWPVGIVAKSDWEGCITEPGNRNKISGFRSKYAPNRRFPIDVAAFTVNLNLVLEHPKALFDYGAAESQEGVMFSGLSFQSAYELEPKADSCRNDMS</sequence>
<comment type="cofactor">
    <cofactor evidence="13">
        <name>Mn(2+)</name>
        <dbReference type="ChEBI" id="CHEBI:29035"/>
    </cofactor>
</comment>
<keyword evidence="13" id="KW-0479">Metal-binding</keyword>
<dbReference type="GO" id="GO:0050650">
    <property type="term" value="P:chondroitin sulfate proteoglycan biosynthetic process"/>
    <property type="evidence" value="ECO:0007669"/>
    <property type="project" value="TreeGrafter"/>
</dbReference>
<dbReference type="Gene3D" id="3.90.550.10">
    <property type="entry name" value="Spore Coat Polysaccharide Biosynthesis Protein SpsA, Chain A"/>
    <property type="match status" value="1"/>
</dbReference>
<evidence type="ECO:0000256" key="4">
    <source>
        <dbReference type="ARBA" id="ARBA00022679"/>
    </source>
</evidence>
<evidence type="ECO:0000256" key="12">
    <source>
        <dbReference type="PIRSR" id="PIRSR605027-4"/>
    </source>
</evidence>
<evidence type="ECO:0000256" key="8">
    <source>
        <dbReference type="ARBA" id="ARBA00023136"/>
    </source>
</evidence>
<reference evidence="14 15" key="2">
    <citation type="submission" date="2018-11" db="EMBL/GenBank/DDBJ databases">
        <authorList>
            <consortium name="Pathogen Informatics"/>
        </authorList>
    </citation>
    <scope>NUCLEOTIDE SEQUENCE [LARGE SCALE GENOMIC DNA]</scope>
</reference>
<keyword evidence="6 13" id="KW-0735">Signal-anchor</keyword>
<keyword evidence="8" id="KW-0472">Membrane</keyword>
<keyword evidence="13" id="KW-0464">Manganese</keyword>
<keyword evidence="7" id="KW-1133">Transmembrane helix</keyword>
<dbReference type="PANTHER" id="PTHR10896:SF65">
    <property type="entry name" value="GALACTOSYLGALACTOSYLXYLOSYLPROTEIN 3-BETA-GLUCURONOSYLTRANSFERASE 3"/>
    <property type="match status" value="1"/>
</dbReference>
<dbReference type="GO" id="GO:0046872">
    <property type="term" value="F:metal ion binding"/>
    <property type="evidence" value="ECO:0007669"/>
    <property type="project" value="UniProtKB-KW"/>
</dbReference>
<dbReference type="EMBL" id="UYRS01019330">
    <property type="protein sequence ID" value="VDK44679.1"/>
    <property type="molecule type" value="Genomic_DNA"/>
</dbReference>
<proteinExistence type="inferred from homology"/>
<comment type="catalytic activity">
    <reaction evidence="10 13">
        <text>3-O-(beta-D-galactosyl-(1-&gt;3)-beta-D-galactosyl-(1-&gt;4)-beta-D-xylosyl)-L-seryl-[protein] + UDP-alpha-D-glucuronate = 3-O-(beta-D-GlcA-(1-&gt;3)-beta-D-Gal-(1-&gt;3)-beta-D-Gal-(1-&gt;4)-beta-D-Xyl)-L-seryl-[protein] + UDP + H(+)</text>
        <dbReference type="Rhea" id="RHEA:24168"/>
        <dbReference type="Rhea" id="RHEA-COMP:12571"/>
        <dbReference type="Rhea" id="RHEA-COMP:12573"/>
        <dbReference type="ChEBI" id="CHEBI:15378"/>
        <dbReference type="ChEBI" id="CHEBI:58052"/>
        <dbReference type="ChEBI" id="CHEBI:58223"/>
        <dbReference type="ChEBI" id="CHEBI:132090"/>
        <dbReference type="ChEBI" id="CHEBI:132093"/>
        <dbReference type="EC" id="2.4.1.135"/>
    </reaction>
</comment>
<evidence type="ECO:0000256" key="3">
    <source>
        <dbReference type="ARBA" id="ARBA00012641"/>
    </source>
</evidence>
<keyword evidence="15" id="KW-1185">Reference proteome</keyword>
<dbReference type="Proteomes" id="UP000282613">
    <property type="component" value="Unassembled WGS sequence"/>
</dbReference>
<feature type="site" description="Interaction with galactose moiety of substrate glycoprotein" evidence="12">
    <location>
        <position position="21"/>
    </location>
</feature>
<gene>
    <name evidence="14" type="ORF">TASK_LOCUS9663</name>
</gene>
<evidence type="ECO:0000256" key="9">
    <source>
        <dbReference type="ARBA" id="ARBA00023180"/>
    </source>
</evidence>
<dbReference type="AlphaFoldDB" id="A0A0R3WFL9"/>
<dbReference type="STRING" id="60517.A0A0R3WFL9"/>
<comment type="pathway">
    <text evidence="13">Protein modification; protein glycosylation.</text>
</comment>
<dbReference type="GO" id="GO:0015018">
    <property type="term" value="F:galactosylgalactosylxylosylprotein 3-beta-glucuronosyltransferase activity"/>
    <property type="evidence" value="ECO:0007669"/>
    <property type="project" value="UniProtKB-UniRule"/>
</dbReference>
<dbReference type="OrthoDB" id="675023at2759"/>